<dbReference type="AlphaFoldDB" id="A0AAV5WR69"/>
<evidence type="ECO:0000313" key="3">
    <source>
        <dbReference type="Proteomes" id="UP001432322"/>
    </source>
</evidence>
<reference evidence="2" key="1">
    <citation type="submission" date="2023-10" db="EMBL/GenBank/DDBJ databases">
        <title>Genome assembly of Pristionchus species.</title>
        <authorList>
            <person name="Yoshida K."/>
            <person name="Sommer R.J."/>
        </authorList>
    </citation>
    <scope>NUCLEOTIDE SEQUENCE</scope>
    <source>
        <strain evidence="2">RS5133</strain>
    </source>
</reference>
<gene>
    <name evidence="2" type="ORF">PFISCL1PPCAC_24397</name>
</gene>
<evidence type="ECO:0000313" key="2">
    <source>
        <dbReference type="EMBL" id="GMT33100.1"/>
    </source>
</evidence>
<dbReference type="Proteomes" id="UP001432322">
    <property type="component" value="Unassembled WGS sequence"/>
</dbReference>
<feature type="compositionally biased region" description="Polar residues" evidence="1">
    <location>
        <begin position="777"/>
        <end position="788"/>
    </location>
</feature>
<feature type="compositionally biased region" description="Basic residues" evidence="1">
    <location>
        <begin position="836"/>
        <end position="856"/>
    </location>
</feature>
<feature type="compositionally biased region" description="Basic residues" evidence="1">
    <location>
        <begin position="903"/>
        <end position="913"/>
    </location>
</feature>
<sequence>RGRPTTTRSSTSQSWGGFPDEDEIYYRNCRLERERAGADGGPPNENMRAPNKSDSNCGGKWSEMESDRDVDGPPIGVPIDETTASPPKRLLQWPRPQISNSNYSTTTVTGNLVEKPEKSYPLDVSSRGILSTRSQYGETSKRKATECVPLVARTIDPTTLQVHRSSEKTPLLLRIATRIKAEETRFVPSIHQGASLEKVVLHQVAEHFFATPFIPPSTLCSTHIPLYLAASERRRALVHPIKTREVRSIRLIIMPPLHYVTMRTNDCGAELLTAQLLLSPLGPYRARRLRPIWETLVPLHASGHHVAVPFTLQLVPPFTVHRIATRVQKLQEIDARTLYRHSPIFILESARSVHRESARLATVEKEDPQIVRLIHIDQLFHARMTTRATVKVKRTEVYDQGNQNLHESNCNNNELPMTRSISQDRPKIIPPAIKAPICDEPSYYEDAVDKRTMPVKTNSGRYDVVGQDRLSKRTLVPQSKPQFNDNSGHRDVMERQPTQQLQQFPAAPIRESERRKKSMRNEPNYEVFVRDAAAQKERRGDAVIYDQPGVKESSRPSSNRLPLLSSAHTSPSPQEVTPPTDQMHPFDDFSIPSRPLPTMASLPPPPAPRNQNHQSFLSAPMPAKQPSLRKSLQMPAPLPPRPSSAETLSAEVTDQNKIPRQRMVLPPPPPNVPLAPKSAESLSQEPLAQPKIRRSGHPQAPEPFQSAHKAMAPPSAPPSSQPMSDPPSFPIQPPRKPTNIRPQAALSTITSITPNATSVTPAPSKPKLGPLGYINIIQPSSDAHTPTKSGAPLLPVADGAQKSSSSGNKPKGPRTPEGSDSGGAKHKMVTKNTPKKEKKVNRHKKSGSNKKSKFGPRGHEQMEKLNNVRLVADAVKAGEIEADPNTQSPMTRLIKKATTPLGGKKKKKKKSGK</sequence>
<feature type="compositionally biased region" description="Polar residues" evidence="1">
    <location>
        <begin position="644"/>
        <end position="658"/>
    </location>
</feature>
<evidence type="ECO:0000256" key="1">
    <source>
        <dbReference type="SAM" id="MobiDB-lite"/>
    </source>
</evidence>
<proteinExistence type="predicted"/>
<keyword evidence="3" id="KW-1185">Reference proteome</keyword>
<feature type="region of interest" description="Disordered" evidence="1">
    <location>
        <begin position="1"/>
        <end position="104"/>
    </location>
</feature>
<feature type="compositionally biased region" description="Polar residues" evidence="1">
    <location>
        <begin position="567"/>
        <end position="580"/>
    </location>
</feature>
<protein>
    <submittedName>
        <fullName evidence="2">Uncharacterized protein</fullName>
    </submittedName>
</protein>
<organism evidence="2 3">
    <name type="scientific">Pristionchus fissidentatus</name>
    <dbReference type="NCBI Taxonomy" id="1538716"/>
    <lineage>
        <taxon>Eukaryota</taxon>
        <taxon>Metazoa</taxon>
        <taxon>Ecdysozoa</taxon>
        <taxon>Nematoda</taxon>
        <taxon>Chromadorea</taxon>
        <taxon>Rhabditida</taxon>
        <taxon>Rhabditina</taxon>
        <taxon>Diplogasteromorpha</taxon>
        <taxon>Diplogasteroidea</taxon>
        <taxon>Neodiplogasteridae</taxon>
        <taxon>Pristionchus</taxon>
    </lineage>
</organism>
<comment type="caution">
    <text evidence="2">The sequence shown here is derived from an EMBL/GenBank/DDBJ whole genome shotgun (WGS) entry which is preliminary data.</text>
</comment>
<accession>A0AAV5WR69</accession>
<feature type="region of interest" description="Disordered" evidence="1">
    <location>
        <begin position="472"/>
        <end position="865"/>
    </location>
</feature>
<feature type="compositionally biased region" description="Low complexity" evidence="1">
    <location>
        <begin position="555"/>
        <end position="566"/>
    </location>
</feature>
<feature type="non-terminal residue" evidence="2">
    <location>
        <position position="1"/>
    </location>
</feature>
<feature type="compositionally biased region" description="Basic and acidic residues" evidence="1">
    <location>
        <begin position="62"/>
        <end position="71"/>
    </location>
</feature>
<feature type="compositionally biased region" description="Polar residues" evidence="1">
    <location>
        <begin position="476"/>
        <end position="486"/>
    </location>
</feature>
<dbReference type="EMBL" id="BTSY01000006">
    <property type="protein sequence ID" value="GMT33100.1"/>
    <property type="molecule type" value="Genomic_DNA"/>
</dbReference>
<feature type="compositionally biased region" description="Polar residues" evidence="1">
    <location>
        <begin position="745"/>
        <end position="761"/>
    </location>
</feature>
<feature type="region of interest" description="Disordered" evidence="1">
    <location>
        <begin position="880"/>
        <end position="913"/>
    </location>
</feature>
<name>A0AAV5WR69_9BILA</name>
<feature type="compositionally biased region" description="Pro residues" evidence="1">
    <location>
        <begin position="714"/>
        <end position="736"/>
    </location>
</feature>
<feature type="compositionally biased region" description="Low complexity" evidence="1">
    <location>
        <begin position="1"/>
        <end position="14"/>
    </location>
</feature>